<reference evidence="1 2" key="1">
    <citation type="journal article" date="2014" name="Genome Biol. Evol.">
        <title>Acetic acid bacteria genomes reveal functional traits for adaptation to life in insect guts.</title>
        <authorList>
            <person name="Chouaia B."/>
            <person name="Gaiarsa S."/>
            <person name="Crotti E."/>
            <person name="Comandatore F."/>
            <person name="Degli Esposti M."/>
            <person name="Ricci I."/>
            <person name="Alma A."/>
            <person name="Favia G."/>
            <person name="Bandi C."/>
            <person name="Daffonchio D."/>
        </authorList>
    </citation>
    <scope>NUCLEOTIDE SEQUENCE [LARGE SCALE GENOMIC DNA]</scope>
    <source>
        <strain evidence="1 2">SF2.1</strain>
    </source>
</reference>
<dbReference type="Proteomes" id="UP000027583">
    <property type="component" value="Unassembled WGS sequence"/>
</dbReference>
<evidence type="ECO:0000313" key="2">
    <source>
        <dbReference type="Proteomes" id="UP000027583"/>
    </source>
</evidence>
<organism evidence="1 2">
    <name type="scientific">Asaia bogorensis</name>
    <dbReference type="NCBI Taxonomy" id="91915"/>
    <lineage>
        <taxon>Bacteria</taxon>
        <taxon>Pseudomonadati</taxon>
        <taxon>Pseudomonadota</taxon>
        <taxon>Alphaproteobacteria</taxon>
        <taxon>Acetobacterales</taxon>
        <taxon>Acetobacteraceae</taxon>
        <taxon>Asaia</taxon>
    </lineage>
</organism>
<reference evidence="1 2" key="2">
    <citation type="journal article" date="2014" name="PLoS ONE">
        <title>Evolution of mitochondria reconstructed from the energy metabolism of living bacteria.</title>
        <authorList>
            <person name="Degli Esposti M."/>
            <person name="Chouaia B."/>
            <person name="Comandatore F."/>
            <person name="Crotti E."/>
            <person name="Sassera D."/>
            <person name="Lievens P.M."/>
            <person name="Daffonchio D."/>
            <person name="Bandi C."/>
        </authorList>
    </citation>
    <scope>NUCLEOTIDE SEQUENCE [LARGE SCALE GENOMIC DNA]</scope>
    <source>
        <strain evidence="1 2">SF2.1</strain>
    </source>
</reference>
<comment type="caution">
    <text evidence="1">The sequence shown here is derived from an EMBL/GenBank/DDBJ whole genome shotgun (WGS) entry which is preliminary data.</text>
</comment>
<accession>A0A060QKH8</accession>
<dbReference type="AlphaFoldDB" id="A0A060QKH8"/>
<dbReference type="InterPro" id="IPR008318">
    <property type="entry name" value="UCP030820"/>
</dbReference>
<dbReference type="eggNOG" id="COG3749">
    <property type="taxonomic scope" value="Bacteria"/>
</dbReference>
<sequence>MKLFELAPARHPAPKTLDIIPVAEMTEATRAIRLSPEFDVETLGTAIDHLDLIVIAFPIFRDGRGFTQARALREYFGFAGEIRAEGHLIPDQAQFLRSCGVDNVQLADDADTTPWLRALSLFPVTYQARLGLH</sequence>
<dbReference type="EMBL" id="CBLX010000009">
    <property type="protein sequence ID" value="CDG39457.1"/>
    <property type="molecule type" value="Genomic_DNA"/>
</dbReference>
<protein>
    <submittedName>
        <fullName evidence="1">Oxidoreductase probably involved in sulfite reduction</fullName>
    </submittedName>
</protein>
<dbReference type="RefSeq" id="WP_023977352.1">
    <property type="nucleotide sequence ID" value="NZ_CBLX010000009.1"/>
</dbReference>
<dbReference type="Pfam" id="PF06073">
    <property type="entry name" value="DUF934"/>
    <property type="match status" value="1"/>
</dbReference>
<proteinExistence type="predicted"/>
<name>A0A060QKH8_9PROT</name>
<gene>
    <name evidence="1" type="ORF">ASAP_1412</name>
</gene>
<evidence type="ECO:0000313" key="1">
    <source>
        <dbReference type="EMBL" id="CDG39457.1"/>
    </source>
</evidence>